<proteinExistence type="predicted"/>
<comment type="caution">
    <text evidence="1">The sequence shown here is derived from an EMBL/GenBank/DDBJ whole genome shotgun (WGS) entry which is preliminary data.</text>
</comment>
<sequence>MGVAPRESTFSRSLLAQWMFGSFGRFVGFRVVHYAGIAATAGHTIAARGTADIGPTSPWL</sequence>
<protein>
    <submittedName>
        <fullName evidence="1">Uncharacterized protein</fullName>
    </submittedName>
</protein>
<name>A0ABD7HHK4_9MYCO</name>
<dbReference type="EMBL" id="QXBN01000029">
    <property type="protein sequence ID" value="RIT29847.1"/>
    <property type="molecule type" value="Genomic_DNA"/>
</dbReference>
<organism evidence="1 2">
    <name type="scientific">Mycobacteroides abscessus</name>
    <dbReference type="NCBI Taxonomy" id="36809"/>
    <lineage>
        <taxon>Bacteria</taxon>
        <taxon>Bacillati</taxon>
        <taxon>Actinomycetota</taxon>
        <taxon>Actinomycetes</taxon>
        <taxon>Mycobacteriales</taxon>
        <taxon>Mycobacteriaceae</taxon>
        <taxon>Mycobacteroides</taxon>
    </lineage>
</organism>
<evidence type="ECO:0000313" key="1">
    <source>
        <dbReference type="EMBL" id="RIT29847.1"/>
    </source>
</evidence>
<dbReference type="AlphaFoldDB" id="A0ABD7HHK4"/>
<gene>
    <name evidence="1" type="ORF">D2E76_24620</name>
</gene>
<dbReference type="Proteomes" id="UP000284557">
    <property type="component" value="Unassembled WGS sequence"/>
</dbReference>
<evidence type="ECO:0000313" key="2">
    <source>
        <dbReference type="Proteomes" id="UP000284557"/>
    </source>
</evidence>
<accession>A0ABD7HHK4</accession>
<reference evidence="1 2" key="1">
    <citation type="submission" date="2018-08" db="EMBL/GenBank/DDBJ databases">
        <title>Linezolid Resistance in Mycobacterium abscessus: MIC Distribution and Comprehensive Investigation of Resistance Mechanisms.</title>
        <authorList>
            <person name="Ye M."/>
            <person name="Xu L."/>
            <person name="Zou Y."/>
            <person name="Li B."/>
            <person name="Guo Q."/>
            <person name="Zhang Y."/>
            <person name="Zhan M."/>
            <person name="Xu B."/>
            <person name="Yu F."/>
            <person name="Zhang Z."/>
            <person name="Chu H."/>
        </authorList>
    </citation>
    <scope>NUCLEOTIDE SEQUENCE [LARGE SCALE GENOMIC DNA]</scope>
    <source>
        <strain evidence="1 2">G143</strain>
    </source>
</reference>